<accession>A0A6C0F229</accession>
<organism evidence="1">
    <name type="scientific">viral metagenome</name>
    <dbReference type="NCBI Taxonomy" id="1070528"/>
    <lineage>
        <taxon>unclassified sequences</taxon>
        <taxon>metagenomes</taxon>
        <taxon>organismal metagenomes</taxon>
    </lineage>
</organism>
<protein>
    <submittedName>
        <fullName evidence="1">Uncharacterized protein</fullName>
    </submittedName>
</protein>
<sequence>MELVRLTYLLFIMEPISRKELQEAKAAAIETARLHAIRAEEIKGQLWAERMRTLVCRAATDGYMDYESDISGLSAIAYTHAFETLKQMFPDSDVEPLVYNDATKTKTIKIWWG</sequence>
<reference evidence="1" key="1">
    <citation type="journal article" date="2020" name="Nature">
        <title>Giant virus diversity and host interactions through global metagenomics.</title>
        <authorList>
            <person name="Schulz F."/>
            <person name="Roux S."/>
            <person name="Paez-Espino D."/>
            <person name="Jungbluth S."/>
            <person name="Walsh D.A."/>
            <person name="Denef V.J."/>
            <person name="McMahon K.D."/>
            <person name="Konstantinidis K.T."/>
            <person name="Eloe-Fadrosh E.A."/>
            <person name="Kyrpides N.C."/>
            <person name="Woyke T."/>
        </authorList>
    </citation>
    <scope>NUCLEOTIDE SEQUENCE</scope>
    <source>
        <strain evidence="1">GVMAG-M-3300009180-45</strain>
    </source>
</reference>
<name>A0A6C0F229_9ZZZZ</name>
<proteinExistence type="predicted"/>
<evidence type="ECO:0000313" key="1">
    <source>
        <dbReference type="EMBL" id="QHT35508.1"/>
    </source>
</evidence>
<dbReference type="EMBL" id="MN739022">
    <property type="protein sequence ID" value="QHT35508.1"/>
    <property type="molecule type" value="Genomic_DNA"/>
</dbReference>
<dbReference type="AlphaFoldDB" id="A0A6C0F229"/>